<feature type="region of interest" description="Disordered" evidence="1">
    <location>
        <begin position="1"/>
        <end position="48"/>
    </location>
</feature>
<organism evidence="2 3">
    <name type="scientific">Arthrobacter mobilis</name>
    <dbReference type="NCBI Taxonomy" id="2724944"/>
    <lineage>
        <taxon>Bacteria</taxon>
        <taxon>Bacillati</taxon>
        <taxon>Actinomycetota</taxon>
        <taxon>Actinomycetes</taxon>
        <taxon>Micrococcales</taxon>
        <taxon>Micrococcaceae</taxon>
        <taxon>Arthrobacter</taxon>
    </lineage>
</organism>
<dbReference type="EMBL" id="JAAZSQ010000080">
    <property type="protein sequence ID" value="NKX56935.1"/>
    <property type="molecule type" value="Genomic_DNA"/>
</dbReference>
<feature type="non-terminal residue" evidence="2">
    <location>
        <position position="60"/>
    </location>
</feature>
<protein>
    <submittedName>
        <fullName evidence="2">Type IV secretion system protein VirB10</fullName>
    </submittedName>
</protein>
<accession>A0A7X6K851</accession>
<name>A0A7X6K851_9MICC</name>
<dbReference type="Proteomes" id="UP000544090">
    <property type="component" value="Unassembled WGS sequence"/>
</dbReference>
<dbReference type="RefSeq" id="WP_312856931.1">
    <property type="nucleotide sequence ID" value="NZ_JAAZSQ010000080.1"/>
</dbReference>
<gene>
    <name evidence="2" type="ORF">HGG74_20940</name>
</gene>
<proteinExistence type="predicted"/>
<comment type="caution">
    <text evidence="2">The sequence shown here is derived from an EMBL/GenBank/DDBJ whole genome shotgun (WGS) entry which is preliminary data.</text>
</comment>
<keyword evidence="3" id="KW-1185">Reference proteome</keyword>
<dbReference type="AlphaFoldDB" id="A0A7X6K851"/>
<evidence type="ECO:0000313" key="2">
    <source>
        <dbReference type="EMBL" id="NKX56935.1"/>
    </source>
</evidence>
<evidence type="ECO:0000256" key="1">
    <source>
        <dbReference type="SAM" id="MobiDB-lite"/>
    </source>
</evidence>
<evidence type="ECO:0000313" key="3">
    <source>
        <dbReference type="Proteomes" id="UP000544090"/>
    </source>
</evidence>
<reference evidence="2 3" key="1">
    <citation type="submission" date="2020-04" db="EMBL/GenBank/DDBJ databases">
        <title>Arthrobacter sp. nov.</title>
        <authorList>
            <person name="Liu S."/>
        </authorList>
    </citation>
    <scope>NUCLEOTIDE SEQUENCE [LARGE SCALE GENOMIC DNA]</scope>
    <source>
        <strain evidence="2 3">E918</strain>
    </source>
</reference>
<sequence>MSEQENKIPTAVEIEQALRERHQKEIEQNDKTDKGDEDDGKSVKRLGIEKLKKSRKGLVI</sequence>
<feature type="compositionally biased region" description="Basic and acidic residues" evidence="1">
    <location>
        <begin position="16"/>
        <end position="48"/>
    </location>
</feature>